<organism evidence="2">
    <name type="scientific">Panicum hallii</name>
    <dbReference type="NCBI Taxonomy" id="206008"/>
    <lineage>
        <taxon>Eukaryota</taxon>
        <taxon>Viridiplantae</taxon>
        <taxon>Streptophyta</taxon>
        <taxon>Embryophyta</taxon>
        <taxon>Tracheophyta</taxon>
        <taxon>Spermatophyta</taxon>
        <taxon>Magnoliopsida</taxon>
        <taxon>Liliopsida</taxon>
        <taxon>Poales</taxon>
        <taxon>Poaceae</taxon>
        <taxon>PACMAD clade</taxon>
        <taxon>Panicoideae</taxon>
        <taxon>Panicodae</taxon>
        <taxon>Paniceae</taxon>
        <taxon>Panicinae</taxon>
        <taxon>Panicum</taxon>
        <taxon>Panicum sect. Panicum</taxon>
    </lineage>
</organism>
<evidence type="ECO:0000313" key="2">
    <source>
        <dbReference type="EMBL" id="PVH33791.1"/>
    </source>
</evidence>
<dbReference type="EMBL" id="CM008053">
    <property type="protein sequence ID" value="PVH33791.1"/>
    <property type="molecule type" value="Genomic_DNA"/>
</dbReference>
<evidence type="ECO:0000259" key="1">
    <source>
        <dbReference type="Pfam" id="PF14303"/>
    </source>
</evidence>
<dbReference type="PANTHER" id="PTHR45224">
    <property type="entry name" value="OS01G0527900 PROTEIN-RELATED"/>
    <property type="match status" value="1"/>
</dbReference>
<dbReference type="PANTHER" id="PTHR45224:SF5">
    <property type="entry name" value="OS02G0311800 PROTEIN"/>
    <property type="match status" value="1"/>
</dbReference>
<gene>
    <name evidence="2" type="ORF">PAHAL_8G066300</name>
</gene>
<protein>
    <recommendedName>
        <fullName evidence="1">No apical meristem-associated C-terminal domain-containing protein</fullName>
    </recommendedName>
</protein>
<dbReference type="Gramene" id="PVH33791">
    <property type="protein sequence ID" value="PVH33791"/>
    <property type="gene ID" value="PAHAL_8G066300"/>
</dbReference>
<feature type="domain" description="No apical meristem-associated C-terminal" evidence="1">
    <location>
        <begin position="216"/>
        <end position="281"/>
    </location>
</feature>
<name>A0A2T8I7Z1_9POAL</name>
<dbReference type="Pfam" id="PF14303">
    <property type="entry name" value="NAM-associated"/>
    <property type="match status" value="1"/>
</dbReference>
<reference evidence="2" key="1">
    <citation type="submission" date="2018-04" db="EMBL/GenBank/DDBJ databases">
        <title>WGS assembly of Panicum hallii.</title>
        <authorList>
            <person name="Lovell J."/>
            <person name="Jenkins J."/>
            <person name="Lowry D."/>
            <person name="Mamidi S."/>
            <person name="Sreedasyam A."/>
            <person name="Weng X."/>
            <person name="Barry K."/>
            <person name="Bonette J."/>
            <person name="Campitelli B."/>
            <person name="Daum C."/>
            <person name="Gordon S."/>
            <person name="Gould B."/>
            <person name="Lipzen A."/>
            <person name="Macqueen A."/>
            <person name="Palacio-Mejia J."/>
            <person name="Plott C."/>
            <person name="Shakirov E."/>
            <person name="Shu S."/>
            <person name="Yoshinaga Y."/>
            <person name="Zane M."/>
            <person name="Rokhsar D."/>
            <person name="Grimwood J."/>
            <person name="Schmutz J."/>
            <person name="Juenger T."/>
        </authorList>
    </citation>
    <scope>NUCLEOTIDE SEQUENCE [LARGE SCALE GENOMIC DNA]</scope>
    <source>
        <strain evidence="2">FIL2</strain>
    </source>
</reference>
<dbReference type="AlphaFoldDB" id="A0A2T8I7Z1"/>
<sequence length="332" mass="37675">MLQPSVRSPVELQEPAVHETLVFHPLLVLQSSILRPSVVVLQEQPLLQMLASIQELAVLPAARATVTAACSKRIPSPTGSSAVDAAQMGSQDQETIDVVDDDTIQQPARSNARPDARTDRRLNCAWLHNSIDPVEGNDKKSDQYWYDVTSTYNSTTKYDRMRNRNQLKLRWERIKKPVTEFNGCYARISKVHQSVMSDDQKMDQALQLYASEHSDKPFTMVHVWRVLRHEHKWSAHVKKLNNEKDKSAASNPAHVVNVEDDSVPSAARRPKMNATENVQHRSLSTLQEATISQGPNPEMEEVMQRNATIRDRAAHRQLQSDLIEHIRQKFGN</sequence>
<dbReference type="Proteomes" id="UP000243499">
    <property type="component" value="Chromosome 8"/>
</dbReference>
<accession>A0A2T8I7Z1</accession>
<dbReference type="InterPro" id="IPR029466">
    <property type="entry name" value="NAM-associated_C"/>
</dbReference>
<proteinExistence type="predicted"/>